<evidence type="ECO:0000313" key="2">
    <source>
        <dbReference type="Proteomes" id="UP001472677"/>
    </source>
</evidence>
<keyword evidence="2" id="KW-1185">Reference proteome</keyword>
<reference evidence="1 2" key="1">
    <citation type="journal article" date="2024" name="G3 (Bethesda)">
        <title>Genome assembly of Hibiscus sabdariffa L. provides insights into metabolisms of medicinal natural products.</title>
        <authorList>
            <person name="Kim T."/>
        </authorList>
    </citation>
    <scope>NUCLEOTIDE SEQUENCE [LARGE SCALE GENOMIC DNA]</scope>
    <source>
        <strain evidence="1">TK-2024</strain>
        <tissue evidence="1">Old leaves</tissue>
    </source>
</reference>
<evidence type="ECO:0000313" key="1">
    <source>
        <dbReference type="EMBL" id="KAK8593916.1"/>
    </source>
</evidence>
<organism evidence="1 2">
    <name type="scientific">Hibiscus sabdariffa</name>
    <name type="common">roselle</name>
    <dbReference type="NCBI Taxonomy" id="183260"/>
    <lineage>
        <taxon>Eukaryota</taxon>
        <taxon>Viridiplantae</taxon>
        <taxon>Streptophyta</taxon>
        <taxon>Embryophyta</taxon>
        <taxon>Tracheophyta</taxon>
        <taxon>Spermatophyta</taxon>
        <taxon>Magnoliopsida</taxon>
        <taxon>eudicotyledons</taxon>
        <taxon>Gunneridae</taxon>
        <taxon>Pentapetalae</taxon>
        <taxon>rosids</taxon>
        <taxon>malvids</taxon>
        <taxon>Malvales</taxon>
        <taxon>Malvaceae</taxon>
        <taxon>Malvoideae</taxon>
        <taxon>Hibiscus</taxon>
    </lineage>
</organism>
<name>A0ABR2G4D3_9ROSI</name>
<dbReference type="Proteomes" id="UP001472677">
    <property type="component" value="Unassembled WGS sequence"/>
</dbReference>
<comment type="caution">
    <text evidence="1">The sequence shown here is derived from an EMBL/GenBank/DDBJ whole genome shotgun (WGS) entry which is preliminary data.</text>
</comment>
<proteinExistence type="predicted"/>
<accession>A0ABR2G4D3</accession>
<gene>
    <name evidence="1" type="ORF">V6N12_045989</name>
</gene>
<protein>
    <submittedName>
        <fullName evidence="1">Uncharacterized protein</fullName>
    </submittedName>
</protein>
<dbReference type="EMBL" id="JBBPBM010000003">
    <property type="protein sequence ID" value="KAK8593916.1"/>
    <property type="molecule type" value="Genomic_DNA"/>
</dbReference>
<sequence>MNIMGGNKDLVVKNVGGSPSNNQQNVVSDGVDPLVSNQMLQGNQAGFDIIMAHEDEETLVTIVDGPKRPRTNPPASGVSIIDSNDVSNYVSAGLAQQGPKKLLSWNVRGLGKSQTHHGFWRDLVKRRLSDFGNKALDLLFSVCDFLAMV</sequence>